<accession>A0A016SJ97</accession>
<comment type="caution">
    <text evidence="3">The sequence shown here is derived from an EMBL/GenBank/DDBJ whole genome shotgun (WGS) entry which is preliminary data.</text>
</comment>
<feature type="region of interest" description="Disordered" evidence="1">
    <location>
        <begin position="670"/>
        <end position="699"/>
    </location>
</feature>
<feature type="compositionally biased region" description="Low complexity" evidence="1">
    <location>
        <begin position="492"/>
        <end position="504"/>
    </location>
</feature>
<dbReference type="EMBL" id="JARK01001550">
    <property type="protein sequence ID" value="EYB90773.1"/>
    <property type="molecule type" value="Genomic_DNA"/>
</dbReference>
<name>A0A016SJ97_9BILA</name>
<dbReference type="PANTHER" id="PTHR34721:SF12">
    <property type="entry name" value="PROTEIN QUIVER"/>
    <property type="match status" value="1"/>
</dbReference>
<feature type="compositionally biased region" description="Polar residues" evidence="1">
    <location>
        <begin position="511"/>
        <end position="526"/>
    </location>
</feature>
<gene>
    <name evidence="3" type="primary">Acey_s0214.g2329</name>
    <name evidence="3" type="ORF">Y032_0214g2329</name>
</gene>
<reference evidence="4" key="1">
    <citation type="journal article" date="2015" name="Nat. Genet.">
        <title>The genome and transcriptome of the zoonotic hookworm Ancylostoma ceylanicum identify infection-specific gene families.</title>
        <authorList>
            <person name="Schwarz E.M."/>
            <person name="Hu Y."/>
            <person name="Antoshechkin I."/>
            <person name="Miller M.M."/>
            <person name="Sternberg P.W."/>
            <person name="Aroian R.V."/>
        </authorList>
    </citation>
    <scope>NUCLEOTIDE SEQUENCE</scope>
    <source>
        <strain evidence="4">HY135</strain>
    </source>
</reference>
<dbReference type="Gene3D" id="1.10.10.1450">
    <property type="match status" value="1"/>
</dbReference>
<feature type="domain" description="Mos1 transposase HTH" evidence="2">
    <location>
        <begin position="4"/>
        <end position="41"/>
    </location>
</feature>
<feature type="region of interest" description="Disordered" evidence="1">
    <location>
        <begin position="457"/>
        <end position="562"/>
    </location>
</feature>
<evidence type="ECO:0000313" key="4">
    <source>
        <dbReference type="Proteomes" id="UP000024635"/>
    </source>
</evidence>
<dbReference type="Pfam" id="PF17906">
    <property type="entry name" value="HTH_48"/>
    <property type="match status" value="1"/>
</dbReference>
<evidence type="ECO:0000313" key="3">
    <source>
        <dbReference type="EMBL" id="EYB90773.1"/>
    </source>
</evidence>
<evidence type="ECO:0000256" key="1">
    <source>
        <dbReference type="SAM" id="MobiDB-lite"/>
    </source>
</evidence>
<protein>
    <recommendedName>
        <fullName evidence="2">Mos1 transposase HTH domain-containing protein</fullName>
    </recommendedName>
</protein>
<dbReference type="CDD" id="cd00117">
    <property type="entry name" value="TFP"/>
    <property type="match status" value="2"/>
</dbReference>
<dbReference type="InterPro" id="IPR041426">
    <property type="entry name" value="Mos1_HTH"/>
</dbReference>
<organism evidence="3 4">
    <name type="scientific">Ancylostoma ceylanicum</name>
    <dbReference type="NCBI Taxonomy" id="53326"/>
    <lineage>
        <taxon>Eukaryota</taxon>
        <taxon>Metazoa</taxon>
        <taxon>Ecdysozoa</taxon>
        <taxon>Nematoda</taxon>
        <taxon>Chromadorea</taxon>
        <taxon>Rhabditida</taxon>
        <taxon>Rhabditina</taxon>
        <taxon>Rhabditomorpha</taxon>
        <taxon>Strongyloidea</taxon>
        <taxon>Ancylostomatidae</taxon>
        <taxon>Ancylostomatinae</taxon>
        <taxon>Ancylostoma</taxon>
    </lineage>
</organism>
<dbReference type="Proteomes" id="UP000024635">
    <property type="component" value="Unassembled WGS sequence"/>
</dbReference>
<sequence length="765" mass="83163">MVSRRDFRVIMLYEFKLSHSATEAARNMALVFGTDSPSERTGKTKPKLIFVPKSVDGPSPPHIRENSKNNPNPAFSRPQQMHDRWLLILSLLPVSVHSLSCYICGDSNLDEFGECATQFQYDCQSYASRFPSEETIYCRTTRHRAPNNTYTIMKECISEQDHYHTFPNKGYPIDEECDLVEVQGEEIAYCLCRNQNLCNKPTIADQFIAFEEKHPELFGDAESSTAPPAVPTGAAPLPLPMPSAAKVGFGAPLVAPPPIIPINDPRAKLPGIESEIRRAQLPTREHMPDFSVATGDNPISLENGNLFHLKPSAASQGQFIGSIGMNRHAVAVPPAPPAPPTMKPAKSFPELKCAQCGQTGLRSADADCEKQTVVRCQDSDAVCFTRQITIGPGQSAVEKMCVSWQAVQAEFPSAAMDSCGDSSEGQVRYCVCTTDECNSMAISLQITKDFPVEMLPPPVRTAEPEPALPPLPASPVARVPSGAAGSLQPEHTPSIIVPVPSTSSRMEEMDSNAQDRSQDKAVNSVQLAKEPSGRELQSSSAVKPSREEPSKLHPNALPQPIEPVHSNQHFLKCSACVESGMTDPTADCSTSAPAMCSAHEEYCLTKQTQNDDGTFTMEKRCVAQTSLVSLTESTDVKKGCATANGGMINYCLCQGDLCNQDSLLAQAQVSGVRKPELPSKPQTPPVQQPPKVDSPKPSVSNMPTVFLDNDEAAGVQTETVPTIRITDEERELIARQREWAEADLTRSSRAFSFAFVSFAIAFVLL</sequence>
<evidence type="ECO:0000259" key="2">
    <source>
        <dbReference type="Pfam" id="PF17906"/>
    </source>
</evidence>
<dbReference type="OrthoDB" id="5850827at2759"/>
<proteinExistence type="predicted"/>
<feature type="region of interest" description="Disordered" evidence="1">
    <location>
        <begin position="54"/>
        <end position="76"/>
    </location>
</feature>
<dbReference type="AlphaFoldDB" id="A0A016SJ97"/>
<feature type="compositionally biased region" description="Low complexity" evidence="1">
    <location>
        <begin position="689"/>
        <end position="699"/>
    </location>
</feature>
<keyword evidence="4" id="KW-1185">Reference proteome</keyword>
<dbReference type="PANTHER" id="PTHR34721">
    <property type="entry name" value="PROTEIN CBG09734"/>
    <property type="match status" value="1"/>
</dbReference>